<keyword evidence="2" id="KW-1185">Reference proteome</keyword>
<name>A0ABX5DPH4_9BACI</name>
<dbReference type="Pfam" id="PF13455">
    <property type="entry name" value="MUG113"/>
    <property type="match status" value="1"/>
</dbReference>
<proteinExistence type="predicted"/>
<sequence>MESQRRYNYFYVCGDSNTNLLKIGVTSNMEKRFSQLKNQVSYSAPNFRKLLVIRHSYSFALEAYIKDKFQNQVAFGTEWIYPREEDIHYLLEEGYKDDDIFMALLQFDEWELIEKHAWN</sequence>
<evidence type="ECO:0008006" key="3">
    <source>
        <dbReference type="Google" id="ProtNLM"/>
    </source>
</evidence>
<protein>
    <recommendedName>
        <fullName evidence="3">GIY-YIG nuclease family protein</fullName>
    </recommendedName>
</protein>
<organism evidence="1 2">
    <name type="scientific">Bacillus wiedmannii</name>
    <dbReference type="NCBI Taxonomy" id="1890302"/>
    <lineage>
        <taxon>Bacteria</taxon>
        <taxon>Bacillati</taxon>
        <taxon>Bacillota</taxon>
        <taxon>Bacilli</taxon>
        <taxon>Bacillales</taxon>
        <taxon>Bacillaceae</taxon>
        <taxon>Bacillus</taxon>
        <taxon>Bacillus cereus group</taxon>
    </lineage>
</organism>
<dbReference type="Proteomes" id="UP000239236">
    <property type="component" value="Unassembled WGS sequence"/>
</dbReference>
<gene>
    <name evidence="1" type="ORF">C6357_27035</name>
</gene>
<reference evidence="1 2" key="1">
    <citation type="submission" date="2018-03" db="EMBL/GenBank/DDBJ databases">
        <title>Genotypic and phenotypic analysis of antagonistic Bacillus spp. isolated from rhizosphere soil of plants in Tibet.</title>
        <authorList>
            <person name="Borriss R."/>
            <person name="Lasch P."/>
            <person name="Wu L."/>
            <person name="Wu H."/>
            <person name="Gao X."/>
        </authorList>
    </citation>
    <scope>NUCLEOTIDE SEQUENCE [LARGE SCALE GENOMIC DNA]</scope>
    <source>
        <strain evidence="1 2">NMSW16</strain>
    </source>
</reference>
<dbReference type="EMBL" id="PVRR01000011">
    <property type="protein sequence ID" value="PRT37057.1"/>
    <property type="molecule type" value="Genomic_DNA"/>
</dbReference>
<accession>A0ABX5DPH4</accession>
<evidence type="ECO:0000313" key="2">
    <source>
        <dbReference type="Proteomes" id="UP000239236"/>
    </source>
</evidence>
<comment type="caution">
    <text evidence="1">The sequence shown here is derived from an EMBL/GenBank/DDBJ whole genome shotgun (WGS) entry which is preliminary data.</text>
</comment>
<evidence type="ECO:0000313" key="1">
    <source>
        <dbReference type="EMBL" id="PRT37057.1"/>
    </source>
</evidence>